<dbReference type="InterPro" id="IPR029058">
    <property type="entry name" value="AB_hydrolase_fold"/>
</dbReference>
<proteinExistence type="predicted"/>
<dbReference type="Pfam" id="PF05990">
    <property type="entry name" value="DUF900"/>
    <property type="match status" value="1"/>
</dbReference>
<dbReference type="AlphaFoldDB" id="A0A2S3UN44"/>
<sequence>MVSIFRLPVMRVLIVLTASVALLGACSGRPEIGALALNSAPADGAKAHDLLIVATRARDERPDTYFSGERSVGVSYAEARISVPPAHKPGVIEWPASLPGNPETDFVARSAAYLPSAQAFKSRLNQELATRPRGKKEVFLFIHGYNTLFAESLYRLTQFVHDADNGAVPVLFTWASRGKLKDYLYDLNSAAIARDALEQTLIELAESDADEVSILAHSMGNYLLMETIRQMPPSLRHKIQKKIHYVVLAAPDIDIDLFKSHLRRLGKVDKPYVVIVSTDDRALRLSRALSGGVDRLGAFSDDEELAKLGAIVINVTDLEAEDSAHHSKFAILAEFAPELQRAFANGSLTSESSIDGTRTFGGDLGSFVGNTAQTALTLPIRIIAAPVVLATGGSL</sequence>
<comment type="caution">
    <text evidence="1">The sequence shown here is derived from an EMBL/GenBank/DDBJ whole genome shotgun (WGS) entry which is preliminary data.</text>
</comment>
<dbReference type="SUPFAM" id="SSF53474">
    <property type="entry name" value="alpha/beta-Hydrolases"/>
    <property type="match status" value="1"/>
</dbReference>
<gene>
    <name evidence="1" type="ORF">CLV41_110141</name>
</gene>
<dbReference type="RefSeq" id="WP_103224294.1">
    <property type="nucleotide sequence ID" value="NZ_PPCN01000010.1"/>
</dbReference>
<dbReference type="PANTHER" id="PTHR36513">
    <property type="entry name" value="ABC TRANSMEMBRANE TYPE-1 DOMAIN-CONTAINING PROTEIN"/>
    <property type="match status" value="1"/>
</dbReference>
<dbReference type="Gene3D" id="3.40.50.1820">
    <property type="entry name" value="alpha/beta hydrolase"/>
    <property type="match status" value="1"/>
</dbReference>
<name>A0A2S3UN44_9HYPH</name>
<accession>A0A2S3UN44</accession>
<evidence type="ECO:0000313" key="2">
    <source>
        <dbReference type="Proteomes" id="UP000236959"/>
    </source>
</evidence>
<organism evidence="1 2">
    <name type="scientific">Roseibium marinum</name>
    <dbReference type="NCBI Taxonomy" id="281252"/>
    <lineage>
        <taxon>Bacteria</taxon>
        <taxon>Pseudomonadati</taxon>
        <taxon>Pseudomonadota</taxon>
        <taxon>Alphaproteobacteria</taxon>
        <taxon>Hyphomicrobiales</taxon>
        <taxon>Stappiaceae</taxon>
        <taxon>Roseibium</taxon>
    </lineage>
</organism>
<keyword evidence="2" id="KW-1185">Reference proteome</keyword>
<dbReference type="InterPro" id="IPR014586">
    <property type="entry name" value="UCP033909"/>
</dbReference>
<dbReference type="PANTHER" id="PTHR36513:SF1">
    <property type="entry name" value="TRANSMEMBRANE PROTEIN"/>
    <property type="match status" value="1"/>
</dbReference>
<dbReference type="PIRSF" id="PIRSF033909">
    <property type="entry name" value="UCP033909"/>
    <property type="match status" value="1"/>
</dbReference>
<dbReference type="EMBL" id="PPCN01000010">
    <property type="protein sequence ID" value="POF29137.1"/>
    <property type="molecule type" value="Genomic_DNA"/>
</dbReference>
<dbReference type="PROSITE" id="PS51257">
    <property type="entry name" value="PROKAR_LIPOPROTEIN"/>
    <property type="match status" value="1"/>
</dbReference>
<dbReference type="InterPro" id="IPR010297">
    <property type="entry name" value="DUF900_hydrolase"/>
</dbReference>
<dbReference type="Proteomes" id="UP000236959">
    <property type="component" value="Unassembled WGS sequence"/>
</dbReference>
<evidence type="ECO:0000313" key="1">
    <source>
        <dbReference type="EMBL" id="POF29137.1"/>
    </source>
</evidence>
<protein>
    <submittedName>
        <fullName evidence="1">Esterase/lipase superfamily enzyme</fullName>
    </submittedName>
</protein>
<dbReference type="OrthoDB" id="9797755at2"/>
<reference evidence="1 2" key="1">
    <citation type="submission" date="2018-01" db="EMBL/GenBank/DDBJ databases">
        <title>Genomic Encyclopedia of Archaeal and Bacterial Type Strains, Phase II (KMG-II): from individual species to whole genera.</title>
        <authorList>
            <person name="Goeker M."/>
        </authorList>
    </citation>
    <scope>NUCLEOTIDE SEQUENCE [LARGE SCALE GENOMIC DNA]</scope>
    <source>
        <strain evidence="1 2">DSM 17023</strain>
    </source>
</reference>